<evidence type="ECO:0000256" key="6">
    <source>
        <dbReference type="ARBA" id="ARBA00022840"/>
    </source>
</evidence>
<dbReference type="PROSITE" id="PS50861">
    <property type="entry name" value="AA_TRNA_LIGASE_II_GLYAB"/>
    <property type="match status" value="1"/>
</dbReference>
<dbReference type="RefSeq" id="WP_283075304.1">
    <property type="nucleotide sequence ID" value="NZ_CP121671.1"/>
</dbReference>
<dbReference type="GO" id="GO:0004820">
    <property type="term" value="F:glycine-tRNA ligase activity"/>
    <property type="evidence" value="ECO:0007669"/>
    <property type="project" value="UniProtKB-EC"/>
</dbReference>
<comment type="catalytic activity">
    <reaction evidence="9 10">
        <text>tRNA(Gly) + glycine + ATP = glycyl-tRNA(Gly) + AMP + diphosphate</text>
        <dbReference type="Rhea" id="RHEA:16013"/>
        <dbReference type="Rhea" id="RHEA-COMP:9664"/>
        <dbReference type="Rhea" id="RHEA-COMP:9683"/>
        <dbReference type="ChEBI" id="CHEBI:30616"/>
        <dbReference type="ChEBI" id="CHEBI:33019"/>
        <dbReference type="ChEBI" id="CHEBI:57305"/>
        <dbReference type="ChEBI" id="CHEBI:78442"/>
        <dbReference type="ChEBI" id="CHEBI:78522"/>
        <dbReference type="ChEBI" id="CHEBI:456215"/>
        <dbReference type="EC" id="6.1.1.14"/>
    </reaction>
</comment>
<dbReference type="Pfam" id="PF05746">
    <property type="entry name" value="DALR_1"/>
    <property type="match status" value="1"/>
</dbReference>
<evidence type="ECO:0000256" key="7">
    <source>
        <dbReference type="ARBA" id="ARBA00022917"/>
    </source>
</evidence>
<reference evidence="12 13" key="1">
    <citation type="submission" date="2023-04" db="EMBL/GenBank/DDBJ databases">
        <title>Genome sequence of Halobacillus naozhouensis KACC 21980.</title>
        <authorList>
            <person name="Kim S."/>
            <person name="Heo J."/>
            <person name="Kwon S.-W."/>
        </authorList>
    </citation>
    <scope>NUCLEOTIDE SEQUENCE [LARGE SCALE GENOMIC DNA]</scope>
    <source>
        <strain evidence="12 13">KCTC 13234</strain>
    </source>
</reference>
<feature type="domain" description="DALR anticodon binding" evidence="11">
    <location>
        <begin position="584"/>
        <end position="677"/>
    </location>
</feature>
<keyword evidence="3 10" id="KW-0963">Cytoplasm</keyword>
<keyword evidence="4 10" id="KW-0436">Ligase</keyword>
<evidence type="ECO:0000256" key="2">
    <source>
        <dbReference type="ARBA" id="ARBA00008226"/>
    </source>
</evidence>
<name>A0ABY8IWY2_9BACI</name>
<dbReference type="InterPro" id="IPR006194">
    <property type="entry name" value="Gly-tRNA-synth_heterodimer"/>
</dbReference>
<keyword evidence="8 10" id="KW-0030">Aminoacyl-tRNA synthetase</keyword>
<dbReference type="InterPro" id="IPR008909">
    <property type="entry name" value="DALR_anticod-bd"/>
</dbReference>
<evidence type="ECO:0000313" key="13">
    <source>
        <dbReference type="Proteomes" id="UP001221597"/>
    </source>
</evidence>
<gene>
    <name evidence="10 12" type="primary">glyS</name>
    <name evidence="12" type="ORF">P9989_12860</name>
</gene>
<evidence type="ECO:0000313" key="12">
    <source>
        <dbReference type="EMBL" id="WFT73286.1"/>
    </source>
</evidence>
<dbReference type="InterPro" id="IPR015944">
    <property type="entry name" value="Gly-tRNA-synth_bsu"/>
</dbReference>
<keyword evidence="7 10" id="KW-0648">Protein biosynthesis</keyword>
<evidence type="ECO:0000259" key="11">
    <source>
        <dbReference type="Pfam" id="PF05746"/>
    </source>
</evidence>
<dbReference type="Gene3D" id="1.10.730.10">
    <property type="entry name" value="Isoleucyl-tRNA Synthetase, Domain 1"/>
    <property type="match status" value="1"/>
</dbReference>
<dbReference type="PRINTS" id="PR01045">
    <property type="entry name" value="TRNASYNTHGB"/>
</dbReference>
<evidence type="ECO:0000256" key="10">
    <source>
        <dbReference type="HAMAP-Rule" id="MF_00255"/>
    </source>
</evidence>
<evidence type="ECO:0000256" key="1">
    <source>
        <dbReference type="ARBA" id="ARBA00004496"/>
    </source>
</evidence>
<keyword evidence="5 10" id="KW-0547">Nucleotide-binding</keyword>
<dbReference type="EC" id="6.1.1.14" evidence="10"/>
<evidence type="ECO:0000256" key="4">
    <source>
        <dbReference type="ARBA" id="ARBA00022598"/>
    </source>
</evidence>
<dbReference type="PANTHER" id="PTHR30075">
    <property type="entry name" value="GLYCYL-TRNA SYNTHETASE"/>
    <property type="match status" value="1"/>
</dbReference>
<evidence type="ECO:0000256" key="9">
    <source>
        <dbReference type="ARBA" id="ARBA00047937"/>
    </source>
</evidence>
<evidence type="ECO:0000256" key="8">
    <source>
        <dbReference type="ARBA" id="ARBA00023146"/>
    </source>
</evidence>
<keyword evidence="6 10" id="KW-0067">ATP-binding</keyword>
<dbReference type="NCBIfam" id="TIGR00211">
    <property type="entry name" value="glyS"/>
    <property type="match status" value="1"/>
</dbReference>
<comment type="subcellular location">
    <subcellularLocation>
        <location evidence="1 10">Cytoplasm</location>
    </subcellularLocation>
</comment>
<dbReference type="Proteomes" id="UP001221597">
    <property type="component" value="Chromosome"/>
</dbReference>
<proteinExistence type="inferred from homology"/>
<dbReference type="SUPFAM" id="SSF109604">
    <property type="entry name" value="HD-domain/PDEase-like"/>
    <property type="match status" value="1"/>
</dbReference>
<dbReference type="PANTHER" id="PTHR30075:SF2">
    <property type="entry name" value="GLYCINE--TRNA LIGASE, CHLOROPLASTIC_MITOCHONDRIAL 2"/>
    <property type="match status" value="1"/>
</dbReference>
<dbReference type="HAMAP" id="MF_00255">
    <property type="entry name" value="Gly_tRNA_synth_beta"/>
    <property type="match status" value="1"/>
</dbReference>
<dbReference type="EMBL" id="CP121671">
    <property type="protein sequence ID" value="WFT73286.1"/>
    <property type="molecule type" value="Genomic_DNA"/>
</dbReference>
<evidence type="ECO:0000256" key="5">
    <source>
        <dbReference type="ARBA" id="ARBA00022741"/>
    </source>
</evidence>
<accession>A0ABY8IWY2</accession>
<organism evidence="12 13">
    <name type="scientific">Halobacillus naozhouensis</name>
    <dbReference type="NCBI Taxonomy" id="554880"/>
    <lineage>
        <taxon>Bacteria</taxon>
        <taxon>Bacillati</taxon>
        <taxon>Bacillota</taxon>
        <taxon>Bacilli</taxon>
        <taxon>Bacillales</taxon>
        <taxon>Bacillaceae</taxon>
        <taxon>Halobacillus</taxon>
    </lineage>
</organism>
<sequence>MNRTVLFELGLEEMPARFIDDALHQLTVRTKDWFKENRIPCGAIQGYATPRRLAVKISDVAEQQPDMEEEVKGPAKKIALDEEGNWSKAAIGFSKGQGQKVDDIYFKEINGTEYVHINKFTKGESSFQLLAGFREVLLGLSFPKNMRWGNSDLRFIRPIRWIVALYGDTVIPFQIGKVTSAKHTYGHRFLGSHSPTISEAEEYETVMEREFVIADVNKRKQLIVEQLSQLEEAENWLIMKDEALLNEVTHLVEYPTVFSGAFSDEFLEVPEEALITSMKEHQRYFPIRGGDGSLQPYFVAVRNGNSEHLDTVSRGNEKVLKARLADAQFFYREDQKGSLEKKAAKLQKMVYQEELGTLADKVDRVKAITDEISTLLDFSEAAAAKAIRAAELCKFDLVTHMVDEFSELQGIMGEKYARLFGEEEDVAVAIREHYMPTQAGGELPATVIGSVVSIADKLDTIIGSISIGIIPTGSQDPYGLRRQALGVLQILRQNNWPVSLEHLLDIVYKLYAKEQLSERNEAEVKQDVQEFFTIRASYLLKDEGIEPDIVEAVLVHGIHVYPVTIEKAKILADKRQDPSFKSSQEALGRVLNLAEKAVTSEVNPELFENKSEADLYESYQQVHDEYKQLMATEQPEKALRKLTELTEPIHLFFDKTMVMAEDEKVKQNRLGLLHLISDDIMSFADFNAIQWKQQF</sequence>
<keyword evidence="13" id="KW-1185">Reference proteome</keyword>
<dbReference type="Pfam" id="PF02092">
    <property type="entry name" value="tRNA_synt_2f"/>
    <property type="match status" value="1"/>
</dbReference>
<evidence type="ECO:0000256" key="3">
    <source>
        <dbReference type="ARBA" id="ARBA00022490"/>
    </source>
</evidence>
<comment type="subunit">
    <text evidence="10">Tetramer of two alpha and two beta subunits.</text>
</comment>
<comment type="similarity">
    <text evidence="2 10">Belongs to the class-II aminoacyl-tRNA synthetase family.</text>
</comment>
<protein>
    <recommendedName>
        <fullName evidence="10">Glycine--tRNA ligase beta subunit</fullName>
        <ecNumber evidence="10">6.1.1.14</ecNumber>
    </recommendedName>
    <alternativeName>
        <fullName evidence="10">Glycyl-tRNA synthetase beta subunit</fullName>
        <shortName evidence="10">GlyRS</shortName>
    </alternativeName>
</protein>